<reference evidence="2 3" key="1">
    <citation type="submission" date="2018-11" db="EMBL/GenBank/DDBJ databases">
        <authorList>
            <consortium name="Pathogen Informatics"/>
        </authorList>
    </citation>
    <scope>NUCLEOTIDE SEQUENCE [LARGE SCALE GENOMIC DNA]</scope>
</reference>
<dbReference type="OrthoDB" id="5783836at2759"/>
<evidence type="ECO:0000313" key="3">
    <source>
        <dbReference type="Proteomes" id="UP000270094"/>
    </source>
</evidence>
<evidence type="ECO:0000313" key="2">
    <source>
        <dbReference type="EMBL" id="VDM82023.1"/>
    </source>
</evidence>
<gene>
    <name evidence="2" type="ORF">SVUK_LOCUS17021</name>
</gene>
<sequence length="110" mass="12960">MFCLSNEVLILDKLLKVILSYGENRPNSPYLQTKTFSLVYSSEDKLSKEFSAMEKTDPIPHTYKPRRFHWYIRPKDQDICDVDKMRPSTSQDLSQESLSHSNRVSRAHMY</sequence>
<feature type="compositionally biased region" description="Polar residues" evidence="1">
    <location>
        <begin position="87"/>
        <end position="102"/>
    </location>
</feature>
<protein>
    <submittedName>
        <fullName evidence="2">Uncharacterized protein</fullName>
    </submittedName>
</protein>
<feature type="region of interest" description="Disordered" evidence="1">
    <location>
        <begin position="83"/>
        <end position="110"/>
    </location>
</feature>
<keyword evidence="3" id="KW-1185">Reference proteome</keyword>
<name>A0A3P7JMF5_STRVU</name>
<dbReference type="AlphaFoldDB" id="A0A3P7JMF5"/>
<evidence type="ECO:0000256" key="1">
    <source>
        <dbReference type="SAM" id="MobiDB-lite"/>
    </source>
</evidence>
<dbReference type="EMBL" id="UYYB01115659">
    <property type="protein sequence ID" value="VDM82023.1"/>
    <property type="molecule type" value="Genomic_DNA"/>
</dbReference>
<accession>A0A3P7JMF5</accession>
<organism evidence="2 3">
    <name type="scientific">Strongylus vulgaris</name>
    <name type="common">Blood worm</name>
    <dbReference type="NCBI Taxonomy" id="40348"/>
    <lineage>
        <taxon>Eukaryota</taxon>
        <taxon>Metazoa</taxon>
        <taxon>Ecdysozoa</taxon>
        <taxon>Nematoda</taxon>
        <taxon>Chromadorea</taxon>
        <taxon>Rhabditida</taxon>
        <taxon>Rhabditina</taxon>
        <taxon>Rhabditomorpha</taxon>
        <taxon>Strongyloidea</taxon>
        <taxon>Strongylidae</taxon>
        <taxon>Strongylus</taxon>
    </lineage>
</organism>
<dbReference type="Proteomes" id="UP000270094">
    <property type="component" value="Unassembled WGS sequence"/>
</dbReference>
<proteinExistence type="predicted"/>